<evidence type="ECO:0000313" key="2">
    <source>
        <dbReference type="EMBL" id="CDZ96426.1"/>
    </source>
</evidence>
<dbReference type="EMBL" id="LN483144">
    <property type="protein sequence ID" value="CDZ96426.1"/>
    <property type="molecule type" value="Genomic_DNA"/>
</dbReference>
<reference evidence="2" key="1">
    <citation type="submission" date="2014-08" db="EMBL/GenBank/DDBJ databases">
        <authorList>
            <person name="Sharma Rahul"/>
            <person name="Thines Marco"/>
        </authorList>
    </citation>
    <scope>NUCLEOTIDE SEQUENCE</scope>
</reference>
<dbReference type="InterPro" id="IPR012340">
    <property type="entry name" value="NA-bd_OB-fold"/>
</dbReference>
<feature type="compositionally biased region" description="Basic and acidic residues" evidence="1">
    <location>
        <begin position="127"/>
        <end position="143"/>
    </location>
</feature>
<feature type="region of interest" description="Disordered" evidence="1">
    <location>
        <begin position="127"/>
        <end position="151"/>
    </location>
</feature>
<dbReference type="AlphaFoldDB" id="A0A0F7SE92"/>
<protein>
    <submittedName>
        <fullName evidence="2">Nucleic acid-binding, OB-fold</fullName>
    </submittedName>
</protein>
<evidence type="ECO:0000256" key="1">
    <source>
        <dbReference type="SAM" id="MobiDB-lite"/>
    </source>
</evidence>
<proteinExistence type="predicted"/>
<sequence>MPPLIVPNSVLRKLWPSPERISKLLAENPGTIFGIISKTGASPKTRTLTRLFEQKHEKTGKITIGKTDIMIHDPLEETRPADQILARPIGLISLKKRFAFDSFVKRQIKPDDETRWSKIQSVEKERLEALESGRERRAERARQSGDASALS</sequence>
<organism evidence="2">
    <name type="scientific">Phaffia rhodozyma</name>
    <name type="common">Yeast</name>
    <name type="synonym">Xanthophyllomyces dendrorhous</name>
    <dbReference type="NCBI Taxonomy" id="264483"/>
    <lineage>
        <taxon>Eukaryota</taxon>
        <taxon>Fungi</taxon>
        <taxon>Dikarya</taxon>
        <taxon>Basidiomycota</taxon>
        <taxon>Agaricomycotina</taxon>
        <taxon>Tremellomycetes</taxon>
        <taxon>Cystofilobasidiales</taxon>
        <taxon>Mrakiaceae</taxon>
        <taxon>Phaffia</taxon>
    </lineage>
</organism>
<dbReference type="Gene3D" id="2.40.50.140">
    <property type="entry name" value="Nucleic acid-binding proteins"/>
    <property type="match status" value="1"/>
</dbReference>
<accession>A0A0F7SE92</accession>
<name>A0A0F7SE92_PHARH</name>